<name>A0A9Q3C4U3_9BASI</name>
<organism evidence="2 3">
    <name type="scientific">Austropuccinia psidii MF-1</name>
    <dbReference type="NCBI Taxonomy" id="1389203"/>
    <lineage>
        <taxon>Eukaryota</taxon>
        <taxon>Fungi</taxon>
        <taxon>Dikarya</taxon>
        <taxon>Basidiomycota</taxon>
        <taxon>Pucciniomycotina</taxon>
        <taxon>Pucciniomycetes</taxon>
        <taxon>Pucciniales</taxon>
        <taxon>Sphaerophragmiaceae</taxon>
        <taxon>Austropuccinia</taxon>
    </lineage>
</organism>
<protein>
    <submittedName>
        <fullName evidence="2">Uncharacterized protein</fullName>
    </submittedName>
</protein>
<sequence length="108" mass="12504">MSSITTFHMQNLTLLWATNASHAIPYAGPGSQCLTCDFLCWYRFSVLHMKTFMLVKVPDASDENPYAFPDRQHFTHNSLCWSRFPMLHMQNITDLRFIPCHLRPGNPS</sequence>
<keyword evidence="1" id="KW-0732">Signal</keyword>
<dbReference type="EMBL" id="AVOT02004387">
    <property type="protein sequence ID" value="MBW0476220.1"/>
    <property type="molecule type" value="Genomic_DNA"/>
</dbReference>
<evidence type="ECO:0000313" key="3">
    <source>
        <dbReference type="Proteomes" id="UP000765509"/>
    </source>
</evidence>
<evidence type="ECO:0000256" key="1">
    <source>
        <dbReference type="SAM" id="SignalP"/>
    </source>
</evidence>
<reference evidence="2" key="1">
    <citation type="submission" date="2021-03" db="EMBL/GenBank/DDBJ databases">
        <title>Draft genome sequence of rust myrtle Austropuccinia psidii MF-1, a brazilian biotype.</title>
        <authorList>
            <person name="Quecine M.C."/>
            <person name="Pachon D.M.R."/>
            <person name="Bonatelli M.L."/>
            <person name="Correr F.H."/>
            <person name="Franceschini L.M."/>
            <person name="Leite T.F."/>
            <person name="Margarido G.R.A."/>
            <person name="Almeida C.A."/>
            <person name="Ferrarezi J.A."/>
            <person name="Labate C.A."/>
        </authorList>
    </citation>
    <scope>NUCLEOTIDE SEQUENCE</scope>
    <source>
        <strain evidence="2">MF-1</strain>
    </source>
</reference>
<feature type="signal peptide" evidence="1">
    <location>
        <begin position="1"/>
        <end position="23"/>
    </location>
</feature>
<keyword evidence="3" id="KW-1185">Reference proteome</keyword>
<feature type="chain" id="PRO_5040278989" evidence="1">
    <location>
        <begin position="24"/>
        <end position="108"/>
    </location>
</feature>
<dbReference type="AlphaFoldDB" id="A0A9Q3C4U3"/>
<comment type="caution">
    <text evidence="2">The sequence shown here is derived from an EMBL/GenBank/DDBJ whole genome shotgun (WGS) entry which is preliminary data.</text>
</comment>
<accession>A0A9Q3C4U3</accession>
<dbReference type="Proteomes" id="UP000765509">
    <property type="component" value="Unassembled WGS sequence"/>
</dbReference>
<gene>
    <name evidence="2" type="ORF">O181_015935</name>
</gene>
<evidence type="ECO:0000313" key="2">
    <source>
        <dbReference type="EMBL" id="MBW0476220.1"/>
    </source>
</evidence>
<proteinExistence type="predicted"/>